<feature type="domain" description="Major facilitator superfamily (MFS) profile" evidence="8">
    <location>
        <begin position="1"/>
        <end position="357"/>
    </location>
</feature>
<dbReference type="Pfam" id="PF07690">
    <property type="entry name" value="MFS_1"/>
    <property type="match status" value="1"/>
</dbReference>
<dbReference type="PANTHER" id="PTHR42718:SF9">
    <property type="entry name" value="MAJOR FACILITATOR SUPERFAMILY MULTIDRUG TRANSPORTER MFSC"/>
    <property type="match status" value="1"/>
</dbReference>
<feature type="compositionally biased region" description="Low complexity" evidence="6">
    <location>
        <begin position="451"/>
        <end position="463"/>
    </location>
</feature>
<feature type="region of interest" description="Disordered" evidence="6">
    <location>
        <begin position="433"/>
        <end position="472"/>
    </location>
</feature>
<dbReference type="GO" id="GO:0022857">
    <property type="term" value="F:transmembrane transporter activity"/>
    <property type="evidence" value="ECO:0007669"/>
    <property type="project" value="InterPro"/>
</dbReference>
<evidence type="ECO:0000256" key="4">
    <source>
        <dbReference type="ARBA" id="ARBA00022989"/>
    </source>
</evidence>
<dbReference type="KEGG" id="adl:AURDEDRAFT_115503"/>
<feature type="transmembrane region" description="Helical" evidence="7">
    <location>
        <begin position="92"/>
        <end position="115"/>
    </location>
</feature>
<dbReference type="EMBL" id="JH687793">
    <property type="protein sequence ID" value="EJD41438.1"/>
    <property type="molecule type" value="Genomic_DNA"/>
</dbReference>
<proteinExistence type="predicted"/>
<evidence type="ECO:0000256" key="7">
    <source>
        <dbReference type="SAM" id="Phobius"/>
    </source>
</evidence>
<reference evidence="10" key="1">
    <citation type="journal article" date="2012" name="Science">
        <title>The Paleozoic origin of enzymatic lignin decomposition reconstructed from 31 fungal genomes.</title>
        <authorList>
            <person name="Floudas D."/>
            <person name="Binder M."/>
            <person name="Riley R."/>
            <person name="Barry K."/>
            <person name="Blanchette R.A."/>
            <person name="Henrissat B."/>
            <person name="Martinez A.T."/>
            <person name="Otillar R."/>
            <person name="Spatafora J.W."/>
            <person name="Yadav J.S."/>
            <person name="Aerts A."/>
            <person name="Benoit I."/>
            <person name="Boyd A."/>
            <person name="Carlson A."/>
            <person name="Copeland A."/>
            <person name="Coutinho P.M."/>
            <person name="de Vries R.P."/>
            <person name="Ferreira P."/>
            <person name="Findley K."/>
            <person name="Foster B."/>
            <person name="Gaskell J."/>
            <person name="Glotzer D."/>
            <person name="Gorecki P."/>
            <person name="Heitman J."/>
            <person name="Hesse C."/>
            <person name="Hori C."/>
            <person name="Igarashi K."/>
            <person name="Jurgens J.A."/>
            <person name="Kallen N."/>
            <person name="Kersten P."/>
            <person name="Kohler A."/>
            <person name="Kuees U."/>
            <person name="Kumar T.K.A."/>
            <person name="Kuo A."/>
            <person name="LaButti K."/>
            <person name="Larrondo L.F."/>
            <person name="Lindquist E."/>
            <person name="Ling A."/>
            <person name="Lombard V."/>
            <person name="Lucas S."/>
            <person name="Lundell T."/>
            <person name="Martin R."/>
            <person name="McLaughlin D.J."/>
            <person name="Morgenstern I."/>
            <person name="Morin E."/>
            <person name="Murat C."/>
            <person name="Nagy L.G."/>
            <person name="Nolan M."/>
            <person name="Ohm R.A."/>
            <person name="Patyshakuliyeva A."/>
            <person name="Rokas A."/>
            <person name="Ruiz-Duenas F.J."/>
            <person name="Sabat G."/>
            <person name="Salamov A."/>
            <person name="Samejima M."/>
            <person name="Schmutz J."/>
            <person name="Slot J.C."/>
            <person name="St John F."/>
            <person name="Stenlid J."/>
            <person name="Sun H."/>
            <person name="Sun S."/>
            <person name="Syed K."/>
            <person name="Tsang A."/>
            <person name="Wiebenga A."/>
            <person name="Young D."/>
            <person name="Pisabarro A."/>
            <person name="Eastwood D.C."/>
            <person name="Martin F."/>
            <person name="Cullen D."/>
            <person name="Grigoriev I.V."/>
            <person name="Hibbett D.S."/>
        </authorList>
    </citation>
    <scope>NUCLEOTIDE SEQUENCE [LARGE SCALE GENOMIC DNA]</scope>
    <source>
        <strain evidence="10">TFB10046</strain>
    </source>
</reference>
<feature type="transmembrane region" description="Helical" evidence="7">
    <location>
        <begin position="197"/>
        <end position="218"/>
    </location>
</feature>
<feature type="transmembrane region" description="Helical" evidence="7">
    <location>
        <begin position="29"/>
        <end position="51"/>
    </location>
</feature>
<dbReference type="eggNOG" id="KOG0254">
    <property type="taxonomic scope" value="Eukaryota"/>
</dbReference>
<feature type="transmembrane region" description="Helical" evidence="7">
    <location>
        <begin position="165"/>
        <end position="185"/>
    </location>
</feature>
<dbReference type="FunCoup" id="J0LKE5">
    <property type="interactions" value="7"/>
</dbReference>
<feature type="transmembrane region" description="Helical" evidence="7">
    <location>
        <begin position="121"/>
        <end position="144"/>
    </location>
</feature>
<evidence type="ECO:0000313" key="10">
    <source>
        <dbReference type="Proteomes" id="UP000006514"/>
    </source>
</evidence>
<keyword evidence="4 7" id="KW-1133">Transmembrane helix</keyword>
<evidence type="ECO:0000256" key="2">
    <source>
        <dbReference type="ARBA" id="ARBA00022448"/>
    </source>
</evidence>
<keyword evidence="5 7" id="KW-0472">Membrane</keyword>
<dbReference type="InterPro" id="IPR020846">
    <property type="entry name" value="MFS_dom"/>
</dbReference>
<comment type="subcellular location">
    <subcellularLocation>
        <location evidence="1">Membrane</location>
        <topology evidence="1">Multi-pass membrane protein</topology>
    </subcellularLocation>
</comment>
<evidence type="ECO:0000256" key="3">
    <source>
        <dbReference type="ARBA" id="ARBA00022692"/>
    </source>
</evidence>
<evidence type="ECO:0000259" key="8">
    <source>
        <dbReference type="PROSITE" id="PS50850"/>
    </source>
</evidence>
<keyword evidence="10" id="KW-1185">Reference proteome</keyword>
<dbReference type="PANTHER" id="PTHR42718">
    <property type="entry name" value="MAJOR FACILITATOR SUPERFAMILY MULTIDRUG TRANSPORTER MFSC"/>
    <property type="match status" value="1"/>
</dbReference>
<feature type="transmembrane region" description="Helical" evidence="7">
    <location>
        <begin position="260"/>
        <end position="283"/>
    </location>
</feature>
<dbReference type="AlphaFoldDB" id="J0LKE5"/>
<dbReference type="InterPro" id="IPR036259">
    <property type="entry name" value="MFS_trans_sf"/>
</dbReference>
<feature type="transmembrane region" description="Helical" evidence="7">
    <location>
        <begin position="333"/>
        <end position="353"/>
    </location>
</feature>
<evidence type="ECO:0000256" key="1">
    <source>
        <dbReference type="ARBA" id="ARBA00004141"/>
    </source>
</evidence>
<dbReference type="GO" id="GO:0016020">
    <property type="term" value="C:membrane"/>
    <property type="evidence" value="ECO:0007669"/>
    <property type="project" value="UniProtKB-SubCell"/>
</dbReference>
<sequence>MGVPAAMTIPSSLTLLVRLFPEEKEQSRAIGVFGASAALGNVLGLVIGALLTQLASWPWVFWFAAIVAIPVSLLCAILVPRQPPNRTDENKFALLDIPGISILTSGLILLIFAFTSSGTSSWSSAMVIAPLVISIALIALFFFWESRIDPYKAAFPPKTWRYTNFAILFGIALLIFMWFTAVFLLKITMWQEVNHWSAINSAVHFLPVGTVTGFVMIFSGRWTERFQKKYVLLVSSVFLIAGSALLPFTGNPANYWKYDFPAFVIGSIGCALLFVNANVAIFFHTPPEIAGIVGAVFNCALQLGSAVGAALITSVQLAVDKKPHEDPFAGRAAGYWFLLGIVGLEAFAILFFYRTTDEAQAGNKLDEEVRRQRDTDAVTIIENPDERLKASKSVGNLSLSPTVAPSPTVAEKKSIGNLSVSPTIAEKRSVGNFSLSPTVCPSESASVMGEPSSAHSGPSSAHPDSLDVPPVPQIPRQYLELAAAADRRLSHPLPPPSRLSERTEAPSVYPDTDTDDRGQSRDAQLDSAITRVIHHTEAPTSHAADVSDVVQPSDAAPRTTDAAGVAPPGLTRPPSIGERPILRVETQSSERASPALGIEAYLDMRRETQLPTVTSPQTATTATTPRTRKTDSWYERRITGKE</sequence>
<evidence type="ECO:0000313" key="9">
    <source>
        <dbReference type="EMBL" id="EJD41438.1"/>
    </source>
</evidence>
<feature type="transmembrane region" description="Helical" evidence="7">
    <location>
        <begin position="57"/>
        <end position="80"/>
    </location>
</feature>
<organism evidence="9 10">
    <name type="scientific">Auricularia subglabra (strain TFB-10046 / SS5)</name>
    <name type="common">White-rot fungus</name>
    <name type="synonym">Auricularia delicata (strain TFB10046)</name>
    <dbReference type="NCBI Taxonomy" id="717982"/>
    <lineage>
        <taxon>Eukaryota</taxon>
        <taxon>Fungi</taxon>
        <taxon>Dikarya</taxon>
        <taxon>Basidiomycota</taxon>
        <taxon>Agaricomycotina</taxon>
        <taxon>Agaricomycetes</taxon>
        <taxon>Auriculariales</taxon>
        <taxon>Auriculariaceae</taxon>
        <taxon>Auricularia</taxon>
    </lineage>
</organism>
<feature type="transmembrane region" description="Helical" evidence="7">
    <location>
        <begin position="290"/>
        <end position="313"/>
    </location>
</feature>
<feature type="compositionally biased region" description="Basic and acidic residues" evidence="6">
    <location>
        <begin position="628"/>
        <end position="642"/>
    </location>
</feature>
<name>J0LKE5_AURST</name>
<dbReference type="Gene3D" id="1.20.1250.20">
    <property type="entry name" value="MFS general substrate transporter like domains"/>
    <property type="match status" value="2"/>
</dbReference>
<feature type="transmembrane region" description="Helical" evidence="7">
    <location>
        <begin position="230"/>
        <end position="248"/>
    </location>
</feature>
<feature type="region of interest" description="Disordered" evidence="6">
    <location>
        <begin position="487"/>
        <end position="521"/>
    </location>
</feature>
<dbReference type="OrthoDB" id="440755at2759"/>
<dbReference type="PROSITE" id="PS50850">
    <property type="entry name" value="MFS"/>
    <property type="match status" value="1"/>
</dbReference>
<gene>
    <name evidence="9" type="ORF">AURDEDRAFT_115503</name>
</gene>
<keyword evidence="2" id="KW-0813">Transport</keyword>
<feature type="region of interest" description="Disordered" evidence="6">
    <location>
        <begin position="537"/>
        <end position="578"/>
    </location>
</feature>
<dbReference type="InParanoid" id="J0LKE5"/>
<protein>
    <recommendedName>
        <fullName evidence="8">Major facilitator superfamily (MFS) profile domain-containing protein</fullName>
    </recommendedName>
</protein>
<evidence type="ECO:0000256" key="5">
    <source>
        <dbReference type="ARBA" id="ARBA00023136"/>
    </source>
</evidence>
<feature type="compositionally biased region" description="Low complexity" evidence="6">
    <location>
        <begin position="611"/>
        <end position="625"/>
    </location>
</feature>
<keyword evidence="3 7" id="KW-0812">Transmembrane</keyword>
<feature type="region of interest" description="Disordered" evidence="6">
    <location>
        <begin position="607"/>
        <end position="642"/>
    </location>
</feature>
<feature type="compositionally biased region" description="Polar residues" evidence="6">
    <location>
        <begin position="433"/>
        <end position="445"/>
    </location>
</feature>
<dbReference type="Proteomes" id="UP000006514">
    <property type="component" value="Unassembled WGS sequence"/>
</dbReference>
<accession>J0LKE5</accession>
<evidence type="ECO:0000256" key="6">
    <source>
        <dbReference type="SAM" id="MobiDB-lite"/>
    </source>
</evidence>
<dbReference type="InterPro" id="IPR011701">
    <property type="entry name" value="MFS"/>
</dbReference>
<dbReference type="SUPFAM" id="SSF103473">
    <property type="entry name" value="MFS general substrate transporter"/>
    <property type="match status" value="1"/>
</dbReference>